<dbReference type="AlphaFoldDB" id="A0A919V468"/>
<organism evidence="2 3">
    <name type="scientific">Sinosporangium siamense</name>
    <dbReference type="NCBI Taxonomy" id="1367973"/>
    <lineage>
        <taxon>Bacteria</taxon>
        <taxon>Bacillati</taxon>
        <taxon>Actinomycetota</taxon>
        <taxon>Actinomycetes</taxon>
        <taxon>Streptosporangiales</taxon>
        <taxon>Streptosporangiaceae</taxon>
        <taxon>Sinosporangium</taxon>
    </lineage>
</organism>
<accession>A0A919V468</accession>
<reference evidence="2" key="1">
    <citation type="submission" date="2021-01" db="EMBL/GenBank/DDBJ databases">
        <title>Whole genome shotgun sequence of Sinosporangium siamense NBRC 109515.</title>
        <authorList>
            <person name="Komaki H."/>
            <person name="Tamura T."/>
        </authorList>
    </citation>
    <scope>NUCLEOTIDE SEQUENCE</scope>
    <source>
        <strain evidence="2">NBRC 109515</strain>
    </source>
</reference>
<dbReference type="InterPro" id="IPR041669">
    <property type="entry name" value="TetR_C_15"/>
</dbReference>
<sequence length="108" mass="11260">MVTGSRAGPALGVTLNRMRGGQEPAQIEPEQAEHHRGIGARLAEIFAHRAPGLPPDRYTTVAAVCVATARAVFPLIVQATPAEAAVLTTELKTIVAGYLTQALPPSPV</sequence>
<keyword evidence="3" id="KW-1185">Reference proteome</keyword>
<gene>
    <name evidence="2" type="ORF">Ssi02_04590</name>
</gene>
<feature type="domain" description="Tetracyclin repressor SlmA-like C-terminal" evidence="1">
    <location>
        <begin position="24"/>
        <end position="99"/>
    </location>
</feature>
<evidence type="ECO:0000259" key="1">
    <source>
        <dbReference type="Pfam" id="PF17918"/>
    </source>
</evidence>
<evidence type="ECO:0000313" key="3">
    <source>
        <dbReference type="Proteomes" id="UP000606172"/>
    </source>
</evidence>
<protein>
    <recommendedName>
        <fullName evidence="1">Tetracyclin repressor SlmA-like C-terminal domain-containing protein</fullName>
    </recommendedName>
</protein>
<name>A0A919V468_9ACTN</name>
<proteinExistence type="predicted"/>
<comment type="caution">
    <text evidence="2">The sequence shown here is derived from an EMBL/GenBank/DDBJ whole genome shotgun (WGS) entry which is preliminary data.</text>
</comment>
<dbReference type="Pfam" id="PF17918">
    <property type="entry name" value="TetR_C_15"/>
    <property type="match status" value="1"/>
</dbReference>
<dbReference type="Gene3D" id="1.10.357.10">
    <property type="entry name" value="Tetracycline Repressor, domain 2"/>
    <property type="match status" value="1"/>
</dbReference>
<dbReference type="Proteomes" id="UP000606172">
    <property type="component" value="Unassembled WGS sequence"/>
</dbReference>
<evidence type="ECO:0000313" key="2">
    <source>
        <dbReference type="EMBL" id="GII90228.1"/>
    </source>
</evidence>
<dbReference type="EMBL" id="BOOW01000006">
    <property type="protein sequence ID" value="GII90228.1"/>
    <property type="molecule type" value="Genomic_DNA"/>
</dbReference>